<feature type="binding site" description="axial binding residue" evidence="16">
    <location>
        <position position="211"/>
    </location>
    <ligand>
        <name>heme b</name>
        <dbReference type="ChEBI" id="CHEBI:60344"/>
        <label>1</label>
    </ligand>
    <ligandPart>
        <name>Fe</name>
        <dbReference type="ChEBI" id="CHEBI:18248"/>
    </ligandPart>
</feature>
<feature type="binding site" description="axial binding residue" evidence="16">
    <location>
        <position position="60"/>
    </location>
    <ligand>
        <name>heme b</name>
        <dbReference type="ChEBI" id="CHEBI:60344"/>
        <label>1</label>
    </ligand>
    <ligandPart>
        <name>Fe</name>
        <dbReference type="ChEBI" id="CHEBI:18248"/>
    </ligandPart>
</feature>
<comment type="catalytic activity">
    <reaction evidence="14">
        <text>nitrate + a quinol = a quinone + nitrite + H2O</text>
        <dbReference type="Rhea" id="RHEA:56144"/>
        <dbReference type="ChEBI" id="CHEBI:15377"/>
        <dbReference type="ChEBI" id="CHEBI:16301"/>
        <dbReference type="ChEBI" id="CHEBI:17632"/>
        <dbReference type="ChEBI" id="CHEBI:24646"/>
        <dbReference type="ChEBI" id="CHEBI:132124"/>
        <dbReference type="EC" id="1.7.5.1"/>
    </reaction>
</comment>
<gene>
    <name evidence="18" type="primary">narI</name>
    <name evidence="18" type="ORF">GMD42_10545</name>
</gene>
<evidence type="ECO:0000256" key="9">
    <source>
        <dbReference type="ARBA" id="ARBA00022989"/>
    </source>
</evidence>
<keyword evidence="11 16" id="KW-0408">Iron</keyword>
<dbReference type="Proteomes" id="UP000462362">
    <property type="component" value="Unassembled WGS sequence"/>
</dbReference>
<dbReference type="AlphaFoldDB" id="A0A6I3S412"/>
<dbReference type="PANTHER" id="PTHR30598:SF3">
    <property type="entry name" value="RESPIRATORY NITRATE REDUCTASE 1 GAMMA CHAIN"/>
    <property type="match status" value="1"/>
</dbReference>
<dbReference type="GO" id="GO:0160182">
    <property type="term" value="F:nitrate reductase (quinone) activity"/>
    <property type="evidence" value="ECO:0007669"/>
    <property type="project" value="UniProtKB-EC"/>
</dbReference>
<dbReference type="GO" id="GO:0009325">
    <property type="term" value="C:nitrate reductase complex"/>
    <property type="evidence" value="ECO:0007669"/>
    <property type="project" value="InterPro"/>
</dbReference>
<evidence type="ECO:0000256" key="12">
    <source>
        <dbReference type="ARBA" id="ARBA00023063"/>
    </source>
</evidence>
<keyword evidence="4" id="KW-1003">Cell membrane</keyword>
<evidence type="ECO:0000256" key="15">
    <source>
        <dbReference type="ARBA" id="ARBA00063882"/>
    </source>
</evidence>
<feature type="binding site" description="axial binding residue" evidence="16">
    <location>
        <position position="193"/>
    </location>
    <ligand>
        <name>heme b</name>
        <dbReference type="ChEBI" id="CHEBI:60344"/>
        <label>1</label>
    </ligand>
    <ligandPart>
        <name>Fe</name>
        <dbReference type="ChEBI" id="CHEBI:18248"/>
    </ligandPart>
</feature>
<evidence type="ECO:0000256" key="2">
    <source>
        <dbReference type="ARBA" id="ARBA00012500"/>
    </source>
</evidence>
<comment type="caution">
    <text evidence="18">The sequence shown here is derived from an EMBL/GenBank/DDBJ whole genome shotgun (WGS) entry which is preliminary data.</text>
</comment>
<dbReference type="GO" id="GO:0020037">
    <property type="term" value="F:heme binding"/>
    <property type="evidence" value="ECO:0007669"/>
    <property type="project" value="TreeGrafter"/>
</dbReference>
<dbReference type="FunFam" id="1.20.950.20:FF:000001">
    <property type="entry name" value="Respiratory nitrate reductase subunit gamma"/>
    <property type="match status" value="1"/>
</dbReference>
<name>A0A6I3S412_9BURK</name>
<evidence type="ECO:0000256" key="7">
    <source>
        <dbReference type="ARBA" id="ARBA00022723"/>
    </source>
</evidence>
<dbReference type="Pfam" id="PF02665">
    <property type="entry name" value="Nitrate_red_gam"/>
    <property type="match status" value="1"/>
</dbReference>
<dbReference type="InterPro" id="IPR036197">
    <property type="entry name" value="NarG-like_sf"/>
</dbReference>
<dbReference type="InterPro" id="IPR003816">
    <property type="entry name" value="Nitrate_red_gam"/>
</dbReference>
<dbReference type="Gene3D" id="1.20.950.20">
    <property type="entry name" value="Transmembrane di-heme cytochromes, Chain C"/>
    <property type="match status" value="1"/>
</dbReference>
<protein>
    <recommendedName>
        <fullName evidence="2">nitrate reductase (quinone)</fullName>
        <ecNumber evidence="2">1.7.5.1</ecNumber>
    </recommendedName>
</protein>
<organism evidence="18 19">
    <name type="scientific">Parasutterella excrementihominis</name>
    <dbReference type="NCBI Taxonomy" id="487175"/>
    <lineage>
        <taxon>Bacteria</taxon>
        <taxon>Pseudomonadati</taxon>
        <taxon>Pseudomonadota</taxon>
        <taxon>Betaproteobacteria</taxon>
        <taxon>Burkholderiales</taxon>
        <taxon>Sutterellaceae</taxon>
        <taxon>Parasutterella</taxon>
    </lineage>
</organism>
<keyword evidence="13" id="KW-0472">Membrane</keyword>
<keyword evidence="7" id="KW-0479">Metal-binding</keyword>
<evidence type="ECO:0000313" key="18">
    <source>
        <dbReference type="EMBL" id="MTU44029.1"/>
    </source>
</evidence>
<keyword evidence="10 18" id="KW-0560">Oxidoreductase</keyword>
<evidence type="ECO:0000256" key="5">
    <source>
        <dbReference type="ARBA" id="ARBA00022617"/>
    </source>
</evidence>
<evidence type="ECO:0000256" key="11">
    <source>
        <dbReference type="ARBA" id="ARBA00023004"/>
    </source>
</evidence>
<dbReference type="InterPro" id="IPR023234">
    <property type="entry name" value="NarG-like_domain"/>
</dbReference>
<evidence type="ECO:0000256" key="14">
    <source>
        <dbReference type="ARBA" id="ARBA00048294"/>
    </source>
</evidence>
<dbReference type="GO" id="GO:0009055">
    <property type="term" value="F:electron transfer activity"/>
    <property type="evidence" value="ECO:0007669"/>
    <property type="project" value="TreeGrafter"/>
</dbReference>
<dbReference type="GO" id="GO:0046872">
    <property type="term" value="F:metal ion binding"/>
    <property type="evidence" value="ECO:0007669"/>
    <property type="project" value="UniProtKB-KW"/>
</dbReference>
<dbReference type="RefSeq" id="WP_149879603.1">
    <property type="nucleotide sequence ID" value="NZ_WNCA01000044.1"/>
</dbReference>
<keyword evidence="12" id="KW-0534">Nitrate assimilation</keyword>
<keyword evidence="8" id="KW-0249">Electron transport</keyword>
<keyword evidence="5 16" id="KW-0349">Heme</keyword>
<dbReference type="GO" id="GO:0042128">
    <property type="term" value="P:nitrate assimilation"/>
    <property type="evidence" value="ECO:0007669"/>
    <property type="project" value="UniProtKB-KW"/>
</dbReference>
<dbReference type="EMBL" id="WNCL01000041">
    <property type="protein sequence ID" value="MTU44029.1"/>
    <property type="molecule type" value="Genomic_DNA"/>
</dbReference>
<keyword evidence="3" id="KW-0813">Transport</keyword>
<evidence type="ECO:0000256" key="16">
    <source>
        <dbReference type="PIRSR" id="PIRSR603816-1"/>
    </source>
</evidence>
<evidence type="ECO:0000256" key="3">
    <source>
        <dbReference type="ARBA" id="ARBA00022448"/>
    </source>
</evidence>
<evidence type="ECO:0000313" key="19">
    <source>
        <dbReference type="Proteomes" id="UP000462362"/>
    </source>
</evidence>
<evidence type="ECO:0000256" key="1">
    <source>
        <dbReference type="ARBA" id="ARBA00004651"/>
    </source>
</evidence>
<accession>A0A6I3S412</accession>
<sequence>MSSFTLAWHFLIFGVLPYVVIAVLVLGSLARFVLAPYSWKSQSSEILDKKDIFWGANLFHIGVIFLFCGHCFGLFTPTEWLNAAGLTPRLHQMMEIICGGLSAIVAITGLIILTWRRLTNERVRAASRPSDFWVLFLLLTVIILGIGCVVNSYFYDRSGATIILLGAWVRGLFSFDYQAWQNILLVPDWQKGHIFVGLIIFLIVPFTRLVHIWSGYLSVFYLIRPHQIMRANNGKPVN</sequence>
<keyword evidence="6" id="KW-0812">Transmembrane</keyword>
<evidence type="ECO:0000256" key="6">
    <source>
        <dbReference type="ARBA" id="ARBA00022692"/>
    </source>
</evidence>
<proteinExistence type="predicted"/>
<dbReference type="PANTHER" id="PTHR30598">
    <property type="entry name" value="NITRATE REDUCTASE PRIVATE CHAPERONE, REDOX ENZYME MATURATION PROTEIN REMP FAMILY"/>
    <property type="match status" value="1"/>
</dbReference>
<feature type="domain" description="NarG-like" evidence="17">
    <location>
        <begin position="11"/>
        <end position="231"/>
    </location>
</feature>
<dbReference type="NCBIfam" id="TIGR00351">
    <property type="entry name" value="narI"/>
    <property type="match status" value="1"/>
</dbReference>
<comment type="subcellular location">
    <subcellularLocation>
        <location evidence="1">Cell membrane</location>
        <topology evidence="1">Multi-pass membrane protein</topology>
    </subcellularLocation>
</comment>
<evidence type="ECO:0000256" key="4">
    <source>
        <dbReference type="ARBA" id="ARBA00022475"/>
    </source>
</evidence>
<evidence type="ECO:0000256" key="10">
    <source>
        <dbReference type="ARBA" id="ARBA00023002"/>
    </source>
</evidence>
<keyword evidence="9" id="KW-1133">Transmembrane helix</keyword>
<dbReference type="GO" id="GO:0019645">
    <property type="term" value="P:anaerobic electron transport chain"/>
    <property type="evidence" value="ECO:0007669"/>
    <property type="project" value="UniProtKB-ARBA"/>
</dbReference>
<dbReference type="InterPro" id="IPR051936">
    <property type="entry name" value="Heme-iron_electron_transfer"/>
</dbReference>
<evidence type="ECO:0000256" key="13">
    <source>
        <dbReference type="ARBA" id="ARBA00023136"/>
    </source>
</evidence>
<evidence type="ECO:0000259" key="17">
    <source>
        <dbReference type="Pfam" id="PF02665"/>
    </source>
</evidence>
<dbReference type="SUPFAM" id="SSF103501">
    <property type="entry name" value="Respiratory nitrate reductase 1 gamma chain"/>
    <property type="match status" value="1"/>
</dbReference>
<evidence type="ECO:0000256" key="8">
    <source>
        <dbReference type="ARBA" id="ARBA00022982"/>
    </source>
</evidence>
<dbReference type="EC" id="1.7.5.1" evidence="2"/>
<feature type="binding site" description="axial binding residue" evidence="16">
    <location>
        <position position="70"/>
    </location>
    <ligand>
        <name>heme b</name>
        <dbReference type="ChEBI" id="CHEBI:60344"/>
        <label>1</label>
    </ligand>
    <ligandPart>
        <name>Fe</name>
        <dbReference type="ChEBI" id="CHEBI:18248"/>
    </ligandPart>
</feature>
<dbReference type="GO" id="GO:0005886">
    <property type="term" value="C:plasma membrane"/>
    <property type="evidence" value="ECO:0007669"/>
    <property type="project" value="UniProtKB-SubCell"/>
</dbReference>
<reference evidence="18 19" key="1">
    <citation type="journal article" date="2019" name="Nat. Med.">
        <title>A library of human gut bacterial isolates paired with longitudinal multiomics data enables mechanistic microbiome research.</title>
        <authorList>
            <person name="Poyet M."/>
            <person name="Groussin M."/>
            <person name="Gibbons S.M."/>
            <person name="Avila-Pacheco J."/>
            <person name="Jiang X."/>
            <person name="Kearney S.M."/>
            <person name="Perrotta A.R."/>
            <person name="Berdy B."/>
            <person name="Zhao S."/>
            <person name="Lieberman T.D."/>
            <person name="Swanson P.K."/>
            <person name="Smith M."/>
            <person name="Roesemann S."/>
            <person name="Alexander J.E."/>
            <person name="Rich S.A."/>
            <person name="Livny J."/>
            <person name="Vlamakis H."/>
            <person name="Clish C."/>
            <person name="Bullock K."/>
            <person name="Deik A."/>
            <person name="Scott J."/>
            <person name="Pierce K.A."/>
            <person name="Xavier R.J."/>
            <person name="Alm E.J."/>
        </authorList>
    </citation>
    <scope>NUCLEOTIDE SEQUENCE [LARGE SCALE GENOMIC DNA]</scope>
    <source>
        <strain evidence="18 19">BIOML-A2</strain>
    </source>
</reference>
<comment type="subunit">
    <text evidence="15">Dimer of heterotrimers each composed of an alpha, a beta and a gamma chain. Alpha and beta are catalytic chains; gamma chains are involved in binding the enzyme complex to the cytoplasmic membrane.</text>
</comment>